<dbReference type="Gene3D" id="3.90.176.10">
    <property type="entry name" value="Toxin ADP-ribosyltransferase, Chain A, domain 1"/>
    <property type="match status" value="1"/>
</dbReference>
<dbReference type="GO" id="GO:0005615">
    <property type="term" value="C:extracellular space"/>
    <property type="evidence" value="ECO:0007669"/>
    <property type="project" value="UniProtKB-ARBA"/>
</dbReference>
<dbReference type="Pfam" id="PF01129">
    <property type="entry name" value="ART"/>
    <property type="match status" value="1"/>
</dbReference>
<comment type="similarity">
    <text evidence="1 10">Belongs to the Arg-specific ADP-ribosyltransferase family.</text>
</comment>
<evidence type="ECO:0000256" key="4">
    <source>
        <dbReference type="ARBA" id="ARBA00022695"/>
    </source>
</evidence>
<keyword evidence="2 10" id="KW-0328">Glycosyltransferase</keyword>
<keyword evidence="6 10" id="KW-0521">NADP</keyword>
<accession>A0A8C3JSH7</accession>
<evidence type="ECO:0000313" key="11">
    <source>
        <dbReference type="Ensembl" id="ENSCPGP00000012424.1"/>
    </source>
</evidence>
<proteinExistence type="inferred from homology"/>
<evidence type="ECO:0000256" key="7">
    <source>
        <dbReference type="ARBA" id="ARBA00023027"/>
    </source>
</evidence>
<keyword evidence="7 10" id="KW-0520">NAD</keyword>
<comment type="catalytic activity">
    <reaction evidence="9 10">
        <text>L-arginyl-[protein] + NAD(+) = N(omega)-(ADP-D-ribosyl)-L-arginyl-[protein] + nicotinamide + H(+)</text>
        <dbReference type="Rhea" id="RHEA:19149"/>
        <dbReference type="Rhea" id="RHEA-COMP:10532"/>
        <dbReference type="Rhea" id="RHEA-COMP:15087"/>
        <dbReference type="ChEBI" id="CHEBI:15378"/>
        <dbReference type="ChEBI" id="CHEBI:17154"/>
        <dbReference type="ChEBI" id="CHEBI:29965"/>
        <dbReference type="ChEBI" id="CHEBI:57540"/>
        <dbReference type="ChEBI" id="CHEBI:142554"/>
        <dbReference type="EC" id="2.4.2.31"/>
    </reaction>
</comment>
<evidence type="ECO:0000256" key="5">
    <source>
        <dbReference type="ARBA" id="ARBA00022729"/>
    </source>
</evidence>
<evidence type="ECO:0000256" key="9">
    <source>
        <dbReference type="ARBA" id="ARBA00047597"/>
    </source>
</evidence>
<keyword evidence="4" id="KW-0548">Nucleotidyltransferase</keyword>
<dbReference type="PROSITE" id="PS51996">
    <property type="entry name" value="TR_MART"/>
    <property type="match status" value="1"/>
</dbReference>
<dbReference type="PROSITE" id="PS01291">
    <property type="entry name" value="ART"/>
    <property type="match status" value="1"/>
</dbReference>
<name>A0A8C3JSH7_9CHAR</name>
<organism evidence="11 12">
    <name type="scientific">Calidris pygmaea</name>
    <name type="common">Spoon-billed sandpiper</name>
    <dbReference type="NCBI Taxonomy" id="425635"/>
    <lineage>
        <taxon>Eukaryota</taxon>
        <taxon>Metazoa</taxon>
        <taxon>Chordata</taxon>
        <taxon>Craniata</taxon>
        <taxon>Vertebrata</taxon>
        <taxon>Euteleostomi</taxon>
        <taxon>Archelosauria</taxon>
        <taxon>Archosauria</taxon>
        <taxon>Dinosauria</taxon>
        <taxon>Saurischia</taxon>
        <taxon>Theropoda</taxon>
        <taxon>Coelurosauria</taxon>
        <taxon>Aves</taxon>
        <taxon>Neognathae</taxon>
        <taxon>Neoaves</taxon>
        <taxon>Charadriiformes</taxon>
        <taxon>Scolopacidae</taxon>
        <taxon>Calidris</taxon>
    </lineage>
</organism>
<dbReference type="GO" id="GO:0046677">
    <property type="term" value="P:response to antibiotic"/>
    <property type="evidence" value="ECO:0007669"/>
    <property type="project" value="UniProtKB-ARBA"/>
</dbReference>
<dbReference type="GO" id="GO:0003950">
    <property type="term" value="F:NAD+ poly-ADP-ribosyltransferase activity"/>
    <property type="evidence" value="ECO:0007669"/>
    <property type="project" value="UniProtKB-ARBA"/>
</dbReference>
<dbReference type="PRINTS" id="PR00970">
    <property type="entry name" value="RIBTRNSFRASE"/>
</dbReference>
<dbReference type="InterPro" id="IPR000768">
    <property type="entry name" value="ART"/>
</dbReference>
<evidence type="ECO:0000256" key="10">
    <source>
        <dbReference type="RuleBase" id="RU361228"/>
    </source>
</evidence>
<evidence type="ECO:0000256" key="6">
    <source>
        <dbReference type="ARBA" id="ARBA00022857"/>
    </source>
</evidence>
<sequence length="259" mass="29450">FFQTQQMCPLCWQGVRGVTGLTNPTKEMRLNMAPTTFDDQYWGCTCTMERIWGSSTPLSSPTASMPSIEPVLLLNGRSGRTEHAVALMAYTLNRGLYKDFNAAVREAGRSYREYLNKFHFKTLHFLLTQALKILWEAQTPQCYQVYRGVQGIRFTAQPRDPVRFGQFTSTSFLKSVAEDFTEATFFSVSTCYGVPIRHYSMYPIEEEVLIPPFEIFEVTSITTHGKSNHIQLESMGTCSYHNCEWVTGDIPSDDPSIPL</sequence>
<reference evidence="11" key="2">
    <citation type="submission" date="2025-09" db="UniProtKB">
        <authorList>
            <consortium name="Ensembl"/>
        </authorList>
    </citation>
    <scope>IDENTIFICATION</scope>
</reference>
<dbReference type="PANTHER" id="PTHR10339:SF19">
    <property type="entry name" value="GPI-LINKED NAD(P)(+)--ARGININE ADP-RIBOSYLTRANSFERASE 1"/>
    <property type="match status" value="1"/>
</dbReference>
<protein>
    <recommendedName>
        <fullName evidence="10">NAD(P)(+)--arginine ADP-ribosyltransferase</fullName>
        <ecNumber evidence="10">2.4.2.31</ecNumber>
    </recommendedName>
    <alternativeName>
        <fullName evidence="10">Mono(ADP-ribosyl)transferase</fullName>
    </alternativeName>
</protein>
<dbReference type="SUPFAM" id="SSF56399">
    <property type="entry name" value="ADP-ribosylation"/>
    <property type="match status" value="1"/>
</dbReference>
<keyword evidence="5" id="KW-0732">Signal</keyword>
<keyword evidence="8" id="KW-1015">Disulfide bond</keyword>
<dbReference type="GO" id="GO:0016779">
    <property type="term" value="F:nucleotidyltransferase activity"/>
    <property type="evidence" value="ECO:0007669"/>
    <property type="project" value="UniProtKB-KW"/>
</dbReference>
<dbReference type="Proteomes" id="UP000694419">
    <property type="component" value="Unplaced"/>
</dbReference>
<dbReference type="Ensembl" id="ENSCPGT00000013618.1">
    <property type="protein sequence ID" value="ENSCPGP00000012424.1"/>
    <property type="gene ID" value="ENSCPGG00000008818.1"/>
</dbReference>
<reference evidence="11" key="1">
    <citation type="submission" date="2025-08" db="UniProtKB">
        <authorList>
            <consortium name="Ensembl"/>
        </authorList>
    </citation>
    <scope>IDENTIFICATION</scope>
</reference>
<dbReference type="GO" id="GO:0044194">
    <property type="term" value="C:cytolytic granule"/>
    <property type="evidence" value="ECO:0007669"/>
    <property type="project" value="UniProtKB-ARBA"/>
</dbReference>
<evidence type="ECO:0000256" key="3">
    <source>
        <dbReference type="ARBA" id="ARBA00022679"/>
    </source>
</evidence>
<keyword evidence="3 10" id="KW-0808">Transferase</keyword>
<evidence type="ECO:0000313" key="12">
    <source>
        <dbReference type="Proteomes" id="UP000694419"/>
    </source>
</evidence>
<evidence type="ECO:0000256" key="1">
    <source>
        <dbReference type="ARBA" id="ARBA00009558"/>
    </source>
</evidence>
<dbReference type="InterPro" id="IPR050999">
    <property type="entry name" value="ADP-ribosyltransferase_ARG"/>
</dbReference>
<evidence type="ECO:0000256" key="2">
    <source>
        <dbReference type="ARBA" id="ARBA00022676"/>
    </source>
</evidence>
<dbReference type="AlphaFoldDB" id="A0A8C3JSH7"/>
<keyword evidence="12" id="KW-1185">Reference proteome</keyword>
<dbReference type="EC" id="2.4.2.31" evidence="10"/>
<dbReference type="PANTHER" id="PTHR10339">
    <property type="entry name" value="ADP-RIBOSYLTRANSFERASE"/>
    <property type="match status" value="1"/>
</dbReference>
<dbReference type="FunFam" id="3.90.176.10:FF:000001">
    <property type="entry name" value="NAD(P)(+)--arginine ADP-ribosyltransferase"/>
    <property type="match status" value="1"/>
</dbReference>
<evidence type="ECO:0000256" key="8">
    <source>
        <dbReference type="ARBA" id="ARBA00023157"/>
    </source>
</evidence>
<dbReference type="GO" id="GO:0106274">
    <property type="term" value="F:NAD+-protein-arginine ADP-ribosyltransferase activity"/>
    <property type="evidence" value="ECO:0007669"/>
    <property type="project" value="UniProtKB-EC"/>
</dbReference>